<keyword evidence="2" id="KW-0812">Transmembrane</keyword>
<keyword evidence="4" id="KW-1185">Reference proteome</keyword>
<reference evidence="3 4" key="1">
    <citation type="submission" date="2019-02" db="EMBL/GenBank/DDBJ databases">
        <title>Deep-cultivation of Planctomycetes and their phenomic and genomic characterization uncovers novel biology.</title>
        <authorList>
            <person name="Wiegand S."/>
            <person name="Jogler M."/>
            <person name="Boedeker C."/>
            <person name="Pinto D."/>
            <person name="Vollmers J."/>
            <person name="Rivas-Marin E."/>
            <person name="Kohn T."/>
            <person name="Peeters S.H."/>
            <person name="Heuer A."/>
            <person name="Rast P."/>
            <person name="Oberbeckmann S."/>
            <person name="Bunk B."/>
            <person name="Jeske O."/>
            <person name="Meyerdierks A."/>
            <person name="Storesund J.E."/>
            <person name="Kallscheuer N."/>
            <person name="Luecker S."/>
            <person name="Lage O.M."/>
            <person name="Pohl T."/>
            <person name="Merkel B.J."/>
            <person name="Hornburger P."/>
            <person name="Mueller R.-W."/>
            <person name="Bruemmer F."/>
            <person name="Labrenz M."/>
            <person name="Spormann A.M."/>
            <person name="Op Den Camp H."/>
            <person name="Overmann J."/>
            <person name="Amann R."/>
            <person name="Jetten M.S.M."/>
            <person name="Mascher T."/>
            <person name="Medema M.H."/>
            <person name="Devos D.P."/>
            <person name="Kaster A.-K."/>
            <person name="Ovreas L."/>
            <person name="Rohde M."/>
            <person name="Galperin M.Y."/>
            <person name="Jogler C."/>
        </authorList>
    </citation>
    <scope>NUCLEOTIDE SEQUENCE [LARGE SCALE GENOMIC DNA]</scope>
    <source>
        <strain evidence="3 4">CA13</strain>
    </source>
</reference>
<protein>
    <submittedName>
        <fullName evidence="3">Uncharacterized protein</fullName>
    </submittedName>
</protein>
<name>A0A5C5Z9E7_9BACT</name>
<evidence type="ECO:0000313" key="3">
    <source>
        <dbReference type="EMBL" id="TWT83706.1"/>
    </source>
</evidence>
<evidence type="ECO:0000256" key="1">
    <source>
        <dbReference type="SAM" id="MobiDB-lite"/>
    </source>
</evidence>
<proteinExistence type="predicted"/>
<evidence type="ECO:0000256" key="2">
    <source>
        <dbReference type="SAM" id="Phobius"/>
    </source>
</evidence>
<accession>A0A5C5Z9E7</accession>
<feature type="region of interest" description="Disordered" evidence="1">
    <location>
        <begin position="25"/>
        <end position="58"/>
    </location>
</feature>
<dbReference type="EMBL" id="SJPJ01000001">
    <property type="protein sequence ID" value="TWT83706.1"/>
    <property type="molecule type" value="Genomic_DNA"/>
</dbReference>
<dbReference type="RefSeq" id="WP_419194753.1">
    <property type="nucleotide sequence ID" value="NZ_SJPJ01000001.1"/>
</dbReference>
<organism evidence="3 4">
    <name type="scientific">Novipirellula herctigrandis</name>
    <dbReference type="NCBI Taxonomy" id="2527986"/>
    <lineage>
        <taxon>Bacteria</taxon>
        <taxon>Pseudomonadati</taxon>
        <taxon>Planctomycetota</taxon>
        <taxon>Planctomycetia</taxon>
        <taxon>Pirellulales</taxon>
        <taxon>Pirellulaceae</taxon>
        <taxon>Novipirellula</taxon>
    </lineage>
</organism>
<feature type="transmembrane region" description="Helical" evidence="2">
    <location>
        <begin position="275"/>
        <end position="298"/>
    </location>
</feature>
<evidence type="ECO:0000313" key="4">
    <source>
        <dbReference type="Proteomes" id="UP000315010"/>
    </source>
</evidence>
<keyword evidence="2" id="KW-0472">Membrane</keyword>
<feature type="transmembrane region" description="Helical" evidence="2">
    <location>
        <begin position="131"/>
        <end position="160"/>
    </location>
</feature>
<feature type="compositionally biased region" description="Basic and acidic residues" evidence="1">
    <location>
        <begin position="42"/>
        <end position="51"/>
    </location>
</feature>
<gene>
    <name evidence="3" type="ORF">CA13_51730</name>
</gene>
<feature type="transmembrane region" description="Helical" evidence="2">
    <location>
        <begin position="87"/>
        <end position="111"/>
    </location>
</feature>
<comment type="caution">
    <text evidence="3">The sequence shown here is derived from an EMBL/GenBank/DDBJ whole genome shotgun (WGS) entry which is preliminary data.</text>
</comment>
<sequence>MVTERSKAKLDPVAKRLLGACDSIAGDSPGGDTACSGSVRPGETRPGETRPAEASVDLPTDSQSANAIEWLERQHVRRAMIWRARSCTISSWLMVAVAAIVGSVIGVKLSMDVYQMASEMGLDDVYGHSGWRLFWIPGLMVVVSLVVVVGGIIGAFFGFFPGYRSTSSAIDWSTATDAVTRLLAVGCTYPEAYSTAAKVVQNRTSRTWLTETAMRVERGETVRGVSPYSRNDVAMLESLIDPTGENPTQQWQLASDHFYRVAKGRLTLLTQSMPFLSTVVAGFIIWFAISSSLGWFWVTVTRLIGGLT</sequence>
<keyword evidence="2" id="KW-1133">Transmembrane helix</keyword>
<dbReference type="AlphaFoldDB" id="A0A5C5Z9E7"/>
<dbReference type="Proteomes" id="UP000315010">
    <property type="component" value="Unassembled WGS sequence"/>
</dbReference>